<evidence type="ECO:0000313" key="2">
    <source>
        <dbReference type="Proteomes" id="UP000518300"/>
    </source>
</evidence>
<dbReference type="EMBL" id="JABBJJ010000133">
    <property type="protein sequence ID" value="NMO18365.1"/>
    <property type="molecule type" value="Genomic_DNA"/>
</dbReference>
<sequence length="96" mass="10513">MGMDVNPASEASEKEYVAPPVVRAEHTEDSLTRLLEQQTAKVPSHVFLFSSFCAMAASVALEIGGRERAARFVGLWVSPLLVMGVYNKMVKTFGPR</sequence>
<dbReference type="Proteomes" id="UP000518300">
    <property type="component" value="Unassembled WGS sequence"/>
</dbReference>
<gene>
    <name evidence="1" type="ORF">HG543_26405</name>
</gene>
<proteinExistence type="predicted"/>
<dbReference type="AlphaFoldDB" id="A0A848LKR2"/>
<comment type="caution">
    <text evidence="1">The sequence shown here is derived from an EMBL/GenBank/DDBJ whole genome shotgun (WGS) entry which is preliminary data.</text>
</comment>
<keyword evidence="2" id="KW-1185">Reference proteome</keyword>
<organism evidence="1 2">
    <name type="scientific">Pyxidicoccus fallax</name>
    <dbReference type="NCBI Taxonomy" id="394095"/>
    <lineage>
        <taxon>Bacteria</taxon>
        <taxon>Pseudomonadati</taxon>
        <taxon>Myxococcota</taxon>
        <taxon>Myxococcia</taxon>
        <taxon>Myxococcales</taxon>
        <taxon>Cystobacterineae</taxon>
        <taxon>Myxococcaceae</taxon>
        <taxon>Pyxidicoccus</taxon>
    </lineage>
</organism>
<accession>A0A848LKR2</accession>
<name>A0A848LKR2_9BACT</name>
<reference evidence="1 2" key="1">
    <citation type="submission" date="2020-04" db="EMBL/GenBank/DDBJ databases">
        <title>Draft genome of Pyxidicoccus fallax type strain.</title>
        <authorList>
            <person name="Whitworth D.E."/>
        </authorList>
    </citation>
    <scope>NUCLEOTIDE SEQUENCE [LARGE SCALE GENOMIC DNA]</scope>
    <source>
        <strain evidence="1 2">DSM 14698</strain>
    </source>
</reference>
<protein>
    <submittedName>
        <fullName evidence="1">Uncharacterized protein</fullName>
    </submittedName>
</protein>
<dbReference type="RefSeq" id="WP_169347633.1">
    <property type="nucleotide sequence ID" value="NZ_JABBJJ010000133.1"/>
</dbReference>
<evidence type="ECO:0000313" key="1">
    <source>
        <dbReference type="EMBL" id="NMO18365.1"/>
    </source>
</evidence>